<dbReference type="Gene3D" id="3.90.79.10">
    <property type="entry name" value="Nucleoside Triphosphate Pyrophosphohydrolase"/>
    <property type="match status" value="1"/>
</dbReference>
<dbReference type="InterPro" id="IPR039121">
    <property type="entry name" value="NUDT19"/>
</dbReference>
<dbReference type="InterPro" id="IPR015797">
    <property type="entry name" value="NUDIX_hydrolase-like_dom_sf"/>
</dbReference>
<feature type="domain" description="Nudix hydrolase" evidence="7">
    <location>
        <begin position="30"/>
        <end position="224"/>
    </location>
</feature>
<dbReference type="PANTHER" id="PTHR12318:SF0">
    <property type="entry name" value="ACYL-COENZYME A DIPHOSPHATASE NUDT19"/>
    <property type="match status" value="1"/>
</dbReference>
<dbReference type="Proteomes" id="UP000254889">
    <property type="component" value="Chromosome"/>
</dbReference>
<dbReference type="CDD" id="cd18870">
    <property type="entry name" value="NUDIX_AcylCoAdiphos_Nudt19"/>
    <property type="match status" value="1"/>
</dbReference>
<comment type="cofactor">
    <cofactor evidence="1">
        <name>Mn(2+)</name>
        <dbReference type="ChEBI" id="CHEBI:29035"/>
    </cofactor>
</comment>
<dbReference type="EMBL" id="CP031417">
    <property type="protein sequence ID" value="AXK79763.1"/>
    <property type="molecule type" value="Genomic_DNA"/>
</dbReference>
<name>A0A345ZS66_9HYPH</name>
<evidence type="ECO:0000256" key="6">
    <source>
        <dbReference type="ARBA" id="ARBA00023211"/>
    </source>
</evidence>
<gene>
    <name evidence="8" type="ORF">DW352_04045</name>
</gene>
<evidence type="ECO:0000313" key="8">
    <source>
        <dbReference type="EMBL" id="AXK79763.1"/>
    </source>
</evidence>
<dbReference type="KEGG" id="ptaw:DW352_04045"/>
<evidence type="ECO:0000256" key="4">
    <source>
        <dbReference type="ARBA" id="ARBA00022801"/>
    </source>
</evidence>
<protein>
    <submittedName>
        <fullName evidence="8">NUDIX hydrolase</fullName>
    </submittedName>
</protein>
<evidence type="ECO:0000256" key="1">
    <source>
        <dbReference type="ARBA" id="ARBA00001936"/>
    </source>
</evidence>
<dbReference type="GO" id="GO:0016818">
    <property type="term" value="F:hydrolase activity, acting on acid anhydrides, in phosphorus-containing anhydrides"/>
    <property type="evidence" value="ECO:0007669"/>
    <property type="project" value="InterPro"/>
</dbReference>
<proteinExistence type="predicted"/>
<dbReference type="OrthoDB" id="9805905at2"/>
<evidence type="ECO:0000256" key="3">
    <source>
        <dbReference type="ARBA" id="ARBA00022723"/>
    </source>
</evidence>
<organism evidence="8 9">
    <name type="scientific">Pseudolabrys taiwanensis</name>
    <dbReference type="NCBI Taxonomy" id="331696"/>
    <lineage>
        <taxon>Bacteria</taxon>
        <taxon>Pseudomonadati</taxon>
        <taxon>Pseudomonadota</taxon>
        <taxon>Alphaproteobacteria</taxon>
        <taxon>Hyphomicrobiales</taxon>
        <taxon>Xanthobacteraceae</taxon>
        <taxon>Pseudolabrys</taxon>
    </lineage>
</organism>
<dbReference type="RefSeq" id="WP_115688771.1">
    <property type="nucleotide sequence ID" value="NZ_CP031417.1"/>
</dbReference>
<sequence length="252" mass="27792">MTKDKTGDLAKVWSERMTKVERDQSFPDSEPKDAATLMLIDRAGPVPTVLLGRRHHGHKFMPGKFVFPGGRLEPHDAAMSSVSDLHPDTEKKLLERVATPSADLPRALALTAVREVAEETGLLLGVQGDVPPKTPGELWTEFEKAQVHPDLGQLHFVARAITPPKRPKRFDTRFFTADATAIAHTIEGVVGPDSELVELVWIPIAEAATLDMPTITGIVLEELLARVEAGMAHGLPVPFYFMENQIFQRELL</sequence>
<dbReference type="SUPFAM" id="SSF55811">
    <property type="entry name" value="Nudix"/>
    <property type="match status" value="1"/>
</dbReference>
<dbReference type="GO" id="GO:0046872">
    <property type="term" value="F:metal ion binding"/>
    <property type="evidence" value="ECO:0007669"/>
    <property type="project" value="UniProtKB-KW"/>
</dbReference>
<keyword evidence="9" id="KW-1185">Reference proteome</keyword>
<keyword evidence="5" id="KW-0460">Magnesium</keyword>
<evidence type="ECO:0000259" key="7">
    <source>
        <dbReference type="PROSITE" id="PS51462"/>
    </source>
</evidence>
<comment type="cofactor">
    <cofactor evidence="2">
        <name>Mg(2+)</name>
        <dbReference type="ChEBI" id="CHEBI:18420"/>
    </cofactor>
</comment>
<evidence type="ECO:0000256" key="2">
    <source>
        <dbReference type="ARBA" id="ARBA00001946"/>
    </source>
</evidence>
<accession>A0A345ZS66</accession>
<dbReference type="PROSITE" id="PS51462">
    <property type="entry name" value="NUDIX"/>
    <property type="match status" value="1"/>
</dbReference>
<keyword evidence="3" id="KW-0479">Metal-binding</keyword>
<keyword evidence="4 8" id="KW-0378">Hydrolase</keyword>
<dbReference type="InterPro" id="IPR000086">
    <property type="entry name" value="NUDIX_hydrolase_dom"/>
</dbReference>
<dbReference type="AlphaFoldDB" id="A0A345ZS66"/>
<keyword evidence="6" id="KW-0464">Manganese</keyword>
<evidence type="ECO:0000256" key="5">
    <source>
        <dbReference type="ARBA" id="ARBA00022842"/>
    </source>
</evidence>
<reference evidence="8 9" key="1">
    <citation type="submission" date="2018-07" db="EMBL/GenBank/DDBJ databases">
        <authorList>
            <person name="Quirk P.G."/>
            <person name="Krulwich T.A."/>
        </authorList>
    </citation>
    <scope>NUCLEOTIDE SEQUENCE [LARGE SCALE GENOMIC DNA]</scope>
    <source>
        <strain evidence="8 9">CC-BB4</strain>
    </source>
</reference>
<evidence type="ECO:0000313" key="9">
    <source>
        <dbReference type="Proteomes" id="UP000254889"/>
    </source>
</evidence>
<dbReference type="PANTHER" id="PTHR12318">
    <property type="entry name" value="TESTOSTERONE-REGULATED PROTEIN RP2"/>
    <property type="match status" value="1"/>
</dbReference>